<protein>
    <submittedName>
        <fullName evidence="1">Uncharacterized protein</fullName>
    </submittedName>
</protein>
<evidence type="ECO:0000313" key="1">
    <source>
        <dbReference type="EMBL" id="GIL90443.1"/>
    </source>
</evidence>
<keyword evidence="2" id="KW-1185">Reference proteome</keyword>
<dbReference type="Proteomes" id="UP000747110">
    <property type="component" value="Unassembled WGS sequence"/>
</dbReference>
<organism evidence="1 2">
    <name type="scientific">Volvox reticuliferus</name>
    <dbReference type="NCBI Taxonomy" id="1737510"/>
    <lineage>
        <taxon>Eukaryota</taxon>
        <taxon>Viridiplantae</taxon>
        <taxon>Chlorophyta</taxon>
        <taxon>core chlorophytes</taxon>
        <taxon>Chlorophyceae</taxon>
        <taxon>CS clade</taxon>
        <taxon>Chlamydomonadales</taxon>
        <taxon>Volvocaceae</taxon>
        <taxon>Volvox</taxon>
    </lineage>
</organism>
<proteinExistence type="predicted"/>
<feature type="non-terminal residue" evidence="1">
    <location>
        <position position="109"/>
    </location>
</feature>
<dbReference type="AlphaFoldDB" id="A0A8J4FU51"/>
<reference evidence="1" key="1">
    <citation type="journal article" date="2021" name="Proc. Natl. Acad. Sci. U.S.A.">
        <title>Three genomes in the algal genus Volvox reveal the fate of a haploid sex-determining region after a transition to homothallism.</title>
        <authorList>
            <person name="Yamamoto K."/>
            <person name="Hamaji T."/>
            <person name="Kawai-Toyooka H."/>
            <person name="Matsuzaki R."/>
            <person name="Takahashi F."/>
            <person name="Nishimura Y."/>
            <person name="Kawachi M."/>
            <person name="Noguchi H."/>
            <person name="Minakuchi Y."/>
            <person name="Umen J.G."/>
            <person name="Toyoda A."/>
            <person name="Nozaki H."/>
        </authorList>
    </citation>
    <scope>NUCLEOTIDE SEQUENCE</scope>
    <source>
        <strain evidence="1">NIES-3786</strain>
    </source>
</reference>
<gene>
    <name evidence="1" type="ORF">Vretifemale_18090</name>
</gene>
<name>A0A8J4FU51_9CHLO</name>
<comment type="caution">
    <text evidence="1">The sequence shown here is derived from an EMBL/GenBank/DDBJ whole genome shotgun (WGS) entry which is preliminary data.</text>
</comment>
<dbReference type="EMBL" id="BNCP01000057">
    <property type="protein sequence ID" value="GIL90443.1"/>
    <property type="molecule type" value="Genomic_DNA"/>
</dbReference>
<evidence type="ECO:0000313" key="2">
    <source>
        <dbReference type="Proteomes" id="UP000747110"/>
    </source>
</evidence>
<dbReference type="OrthoDB" id="562692at2759"/>
<sequence>MATSDAATIRNLVQRVCPEDSSTPIIRISNAIALYLASSPDPGLGPYCAQLPKLATHLRCTSASSWLDTTCPKLKFKDLLISPVHKGIFLVKRDQRRDVVELNIAALEA</sequence>
<accession>A0A8J4FU51</accession>